<evidence type="ECO:0000313" key="2">
    <source>
        <dbReference type="Proteomes" id="UP000694044"/>
    </source>
</evidence>
<dbReference type="EMBL" id="JAGDFM010000201">
    <property type="protein sequence ID" value="KAG7382633.1"/>
    <property type="molecule type" value="Genomic_DNA"/>
</dbReference>
<reference evidence="1" key="1">
    <citation type="submission" date="2021-02" db="EMBL/GenBank/DDBJ databases">
        <authorList>
            <person name="Palmer J.M."/>
        </authorList>
    </citation>
    <scope>NUCLEOTIDE SEQUENCE</scope>
    <source>
        <strain evidence="1">SCRP734</strain>
    </source>
</reference>
<gene>
    <name evidence="1" type="ORF">PHYPSEUDO_004664</name>
</gene>
<dbReference type="AlphaFoldDB" id="A0A8T1VRG2"/>
<comment type="caution">
    <text evidence="1">The sequence shown here is derived from an EMBL/GenBank/DDBJ whole genome shotgun (WGS) entry which is preliminary data.</text>
</comment>
<accession>A0A8T1VRG2</accession>
<protein>
    <submittedName>
        <fullName evidence="1">Uncharacterized protein</fullName>
    </submittedName>
</protein>
<organism evidence="1 2">
    <name type="scientific">Phytophthora pseudosyringae</name>
    <dbReference type="NCBI Taxonomy" id="221518"/>
    <lineage>
        <taxon>Eukaryota</taxon>
        <taxon>Sar</taxon>
        <taxon>Stramenopiles</taxon>
        <taxon>Oomycota</taxon>
        <taxon>Peronosporomycetes</taxon>
        <taxon>Peronosporales</taxon>
        <taxon>Peronosporaceae</taxon>
        <taxon>Phytophthora</taxon>
    </lineage>
</organism>
<name>A0A8T1VRG2_9STRA</name>
<keyword evidence="2" id="KW-1185">Reference proteome</keyword>
<proteinExistence type="predicted"/>
<evidence type="ECO:0000313" key="1">
    <source>
        <dbReference type="EMBL" id="KAG7382633.1"/>
    </source>
</evidence>
<sequence length="144" mass="15119">MGMGLLPSTVARWRALANVRPQWVPPPPPPHAAWMPTGLIPRFAARCEETRLAAAAVAAATAASARTQQASVVKRAATRPEAGVVAAAAPPSPEAVRAARAASQRRETVSLAALQLALAAYWHLGLFWVPPQRGNTGRSDYGGQ</sequence>
<dbReference type="Proteomes" id="UP000694044">
    <property type="component" value="Unassembled WGS sequence"/>
</dbReference>